<proteinExistence type="predicted"/>
<evidence type="ECO:0000313" key="1">
    <source>
        <dbReference type="EMBL" id="CAB4125745.1"/>
    </source>
</evidence>
<protein>
    <submittedName>
        <fullName evidence="1">Uncharacterized protein</fullName>
    </submittedName>
</protein>
<gene>
    <name evidence="1" type="ORF">UFOVP53_216</name>
</gene>
<organism evidence="1">
    <name type="scientific">uncultured Caudovirales phage</name>
    <dbReference type="NCBI Taxonomy" id="2100421"/>
    <lineage>
        <taxon>Viruses</taxon>
        <taxon>Duplodnaviria</taxon>
        <taxon>Heunggongvirae</taxon>
        <taxon>Uroviricota</taxon>
        <taxon>Caudoviricetes</taxon>
        <taxon>Peduoviridae</taxon>
        <taxon>Maltschvirus</taxon>
        <taxon>Maltschvirus maltsch</taxon>
    </lineage>
</organism>
<accession>A0A6J5KWX2</accession>
<reference evidence="1" key="1">
    <citation type="submission" date="2020-04" db="EMBL/GenBank/DDBJ databases">
        <authorList>
            <person name="Chiriac C."/>
            <person name="Salcher M."/>
            <person name="Ghai R."/>
            <person name="Kavagutti S V."/>
        </authorList>
    </citation>
    <scope>NUCLEOTIDE SEQUENCE</scope>
</reference>
<name>A0A6J5KWX2_9CAUD</name>
<sequence length="189" mass="20031">MVRRTKLRGELMAGKTPSFITGATAKIKIGNLTMAYAQDVSYNTTVTTIPIETMGRYEVVSNEPVAYFVDGTLSIIRYTKEASAMNGAAANGNSVEQMINAAGSGSVAGAGFDPARMIASETFDLEIFQKLASAGTESVGKLRDCRFTRKGGAINKRGILVEQFSFNAILMDNDSAVQAGHSGDQDLAA</sequence>
<dbReference type="EMBL" id="LR796189">
    <property type="protein sequence ID" value="CAB4125745.1"/>
    <property type="molecule type" value="Genomic_DNA"/>
</dbReference>